<dbReference type="Gene3D" id="2.130.10.30">
    <property type="entry name" value="Regulator of chromosome condensation 1/beta-lactamase-inhibitor protein II"/>
    <property type="match status" value="1"/>
</dbReference>
<dbReference type="InterPro" id="IPR009091">
    <property type="entry name" value="RCC1/BLIP-II"/>
</dbReference>
<proteinExistence type="predicted"/>
<accession>A0ABV5KYQ7</accession>
<dbReference type="Proteomes" id="UP001589747">
    <property type="component" value="Unassembled WGS sequence"/>
</dbReference>
<keyword evidence="1" id="KW-0732">Signal</keyword>
<dbReference type="SUPFAM" id="SSF50985">
    <property type="entry name" value="RCC1/BLIP-II"/>
    <property type="match status" value="1"/>
</dbReference>
<organism evidence="3 4">
    <name type="scientific">Paenibacillus aurantiacus</name>
    <dbReference type="NCBI Taxonomy" id="1936118"/>
    <lineage>
        <taxon>Bacteria</taxon>
        <taxon>Bacillati</taxon>
        <taxon>Bacillota</taxon>
        <taxon>Bacilli</taxon>
        <taxon>Bacillales</taxon>
        <taxon>Paenibacillaceae</taxon>
        <taxon>Paenibacillus</taxon>
    </lineage>
</organism>
<dbReference type="Gene3D" id="3.30.457.10">
    <property type="entry name" value="Copper amine oxidase-like, N-terminal domain"/>
    <property type="match status" value="1"/>
</dbReference>
<dbReference type="InterPro" id="IPR012854">
    <property type="entry name" value="Cu_amine_oxidase-like_N"/>
</dbReference>
<gene>
    <name evidence="3" type="ORF">ACFFSY_30860</name>
</gene>
<evidence type="ECO:0000256" key="1">
    <source>
        <dbReference type="SAM" id="SignalP"/>
    </source>
</evidence>
<evidence type="ECO:0000313" key="3">
    <source>
        <dbReference type="EMBL" id="MFB9330369.1"/>
    </source>
</evidence>
<name>A0ABV5KYQ7_9BACL</name>
<protein>
    <submittedName>
        <fullName evidence="3">Stalk domain-containing protein</fullName>
    </submittedName>
</protein>
<evidence type="ECO:0000313" key="4">
    <source>
        <dbReference type="Proteomes" id="UP001589747"/>
    </source>
</evidence>
<feature type="domain" description="Copper amine oxidase-like N-terminal" evidence="2">
    <location>
        <begin position="375"/>
        <end position="484"/>
    </location>
</feature>
<comment type="caution">
    <text evidence="3">The sequence shown here is derived from an EMBL/GenBank/DDBJ whole genome shotgun (WGS) entry which is preliminary data.</text>
</comment>
<evidence type="ECO:0000259" key="2">
    <source>
        <dbReference type="Pfam" id="PF07833"/>
    </source>
</evidence>
<dbReference type="Pfam" id="PF07833">
    <property type="entry name" value="Cu_amine_oxidN1"/>
    <property type="match status" value="1"/>
</dbReference>
<keyword evidence="4" id="KW-1185">Reference proteome</keyword>
<feature type="chain" id="PRO_5045533399" evidence="1">
    <location>
        <begin position="25"/>
        <end position="489"/>
    </location>
</feature>
<dbReference type="InterPro" id="IPR036582">
    <property type="entry name" value="Mao_N_sf"/>
</dbReference>
<dbReference type="EMBL" id="JBHMDO010000047">
    <property type="protein sequence ID" value="MFB9330369.1"/>
    <property type="molecule type" value="Genomic_DNA"/>
</dbReference>
<reference evidence="3 4" key="1">
    <citation type="submission" date="2024-09" db="EMBL/GenBank/DDBJ databases">
        <authorList>
            <person name="Sun Q."/>
            <person name="Mori K."/>
        </authorList>
    </citation>
    <scope>NUCLEOTIDE SEQUENCE [LARGE SCALE GENOMIC DNA]</scope>
    <source>
        <strain evidence="3 4">TISTR 2452</strain>
    </source>
</reference>
<dbReference type="RefSeq" id="WP_377501488.1">
    <property type="nucleotide sequence ID" value="NZ_JBHMDO010000047.1"/>
</dbReference>
<feature type="signal peptide" evidence="1">
    <location>
        <begin position="1"/>
        <end position="24"/>
    </location>
</feature>
<sequence>MRKAFAALIAATTLSLQLAFPASAATIQGSIVDFSPTSLIKKDGSYWAWSGKLAVPTQIHGLTDVKAAYPEQLVVKQDDTVWHWQRDNVTGQVSIEQIPGAVGLNAVLRYWGDEALLVDTSGTVFAVPVSRNELVPSKTRKLEGIANVARIAAYEEVTPDSRRQSALLFLKKDGSVVRSTPELARFSPVPGWSEMLDIERNAGLKRDGTVWKLPEEVAELGRVDAKAKQVQGLSNIAKINGNAAIDQDGRLWFWGKAVIGYSDAAAYYEQPPIMFSTVPHAREAYVVDHSLVALTDDGKLYEFSLEGFKLAPNAKFNLLATGVEEVEASRHLIFRLKDGSLWGWGFNKNAELGYGDYEFSHELPVPVQKPIAVILNGESVALTNGVVTRASQAFVPLRSVFEKLGAKLAWNDAAKLVTLTGSDSDKPLQITINYRTGVTQLNGETVTLQTPPFSVSGTSYLPLRFISEQLGAQVDWNQAAEKIDIRFKY</sequence>
<dbReference type="SUPFAM" id="SSF55383">
    <property type="entry name" value="Copper amine oxidase, domain N"/>
    <property type="match status" value="1"/>
</dbReference>